<reference evidence="4 5" key="1">
    <citation type="submission" date="2019-09" db="EMBL/GenBank/DDBJ databases">
        <authorList>
            <person name="Pidcock S.E."/>
            <person name="Huws S.A."/>
        </authorList>
    </citation>
    <scope>NUCLEOTIDE SEQUENCE [LARGE SCALE GENOMIC DNA]</scope>
    <source>
        <strain evidence="4 5">MZ8</strain>
    </source>
</reference>
<dbReference type="InterPro" id="IPR015421">
    <property type="entry name" value="PyrdxlP-dep_Trfase_major"/>
</dbReference>
<dbReference type="PIRSF" id="PIRSF000390">
    <property type="entry name" value="PLP_StrS"/>
    <property type="match status" value="1"/>
</dbReference>
<dbReference type="GO" id="GO:0000271">
    <property type="term" value="P:polysaccharide biosynthetic process"/>
    <property type="evidence" value="ECO:0007669"/>
    <property type="project" value="TreeGrafter"/>
</dbReference>
<dbReference type="Pfam" id="PF01041">
    <property type="entry name" value="DegT_DnrJ_EryC1"/>
    <property type="match status" value="1"/>
</dbReference>
<accession>A0A6M0LI34</accession>
<dbReference type="PANTHER" id="PTHR30244:SF30">
    <property type="entry name" value="BLR5990 PROTEIN"/>
    <property type="match status" value="1"/>
</dbReference>
<dbReference type="Gene3D" id="3.90.1150.10">
    <property type="entry name" value="Aspartate Aminotransferase, domain 1"/>
    <property type="match status" value="1"/>
</dbReference>
<keyword evidence="4" id="KW-0808">Transferase</keyword>
<evidence type="ECO:0000313" key="4">
    <source>
        <dbReference type="EMBL" id="NEX02228.1"/>
    </source>
</evidence>
<dbReference type="SUPFAM" id="SSF53383">
    <property type="entry name" value="PLP-dependent transferases"/>
    <property type="match status" value="1"/>
</dbReference>
<dbReference type="GO" id="GO:0030170">
    <property type="term" value="F:pyridoxal phosphate binding"/>
    <property type="evidence" value="ECO:0007669"/>
    <property type="project" value="TreeGrafter"/>
</dbReference>
<sequence length="388" mass="43327">MADEFIALSVPNLKGNELKYVTDAVETEWVSTAGPYVSDFEKKLAEYVHVPAAVSTQNGTSALHISLMLCGVTREDAVIVPTLTFIAAVNPTKYIGAEPIFMDCDDSLCMDPVKLKKFCEEECDFTDGKLIDRATGRHIKAMVVVHVFGNMADMEAILPIAEKYNIRVVEDATEALGTYYTEGKFAGRFAGTFGDFGCYSFNGNKIITTGGGGMIVAKNPEELAHAKHLTTQAKADQANFIHDEIGFNYRMTNLQAALGLAQLEQLEDFIKTKTANYNQYKEAIDKIEGLHVQDFRPGTRSNYWFYSVVFENDETGRDALIEELKENHIQSRPIWGLISDQLPYEGARTYDLVKAPWYWKRVVNVPCSTNLTSEGVDRVINVIRSFMS</sequence>
<dbReference type="EMBL" id="VTVE01000003">
    <property type="protein sequence ID" value="NEX02228.1"/>
    <property type="molecule type" value="Genomic_DNA"/>
</dbReference>
<dbReference type="PANTHER" id="PTHR30244">
    <property type="entry name" value="TRANSAMINASE"/>
    <property type="match status" value="1"/>
</dbReference>
<keyword evidence="4" id="KW-0032">Aminotransferase</keyword>
<dbReference type="Proteomes" id="UP000473091">
    <property type="component" value="Unassembled WGS sequence"/>
</dbReference>
<dbReference type="AlphaFoldDB" id="A0A6M0LI34"/>
<dbReference type="InterPro" id="IPR026385">
    <property type="entry name" value="LegC-like"/>
</dbReference>
<dbReference type="InterPro" id="IPR015422">
    <property type="entry name" value="PyrdxlP-dep_Trfase_small"/>
</dbReference>
<feature type="active site" description="Proton acceptor" evidence="1">
    <location>
        <position position="205"/>
    </location>
</feature>
<dbReference type="InterPro" id="IPR000653">
    <property type="entry name" value="DegT/StrS_aminotransferase"/>
</dbReference>
<keyword evidence="2 3" id="KW-0663">Pyridoxal phosphate</keyword>
<dbReference type="GO" id="GO:0008483">
    <property type="term" value="F:transaminase activity"/>
    <property type="evidence" value="ECO:0007669"/>
    <property type="project" value="UniProtKB-KW"/>
</dbReference>
<dbReference type="Gene3D" id="3.40.640.10">
    <property type="entry name" value="Type I PLP-dependent aspartate aminotransferase-like (Major domain)"/>
    <property type="match status" value="1"/>
</dbReference>
<dbReference type="RefSeq" id="WP_090488603.1">
    <property type="nucleotide sequence ID" value="NZ_VTVE01000003.1"/>
</dbReference>
<evidence type="ECO:0000256" key="1">
    <source>
        <dbReference type="PIRSR" id="PIRSR000390-1"/>
    </source>
</evidence>
<evidence type="ECO:0000256" key="2">
    <source>
        <dbReference type="PIRSR" id="PIRSR000390-2"/>
    </source>
</evidence>
<protein>
    <submittedName>
        <fullName evidence="4">LegC family aminotransferase</fullName>
    </submittedName>
</protein>
<proteinExistence type="inferred from homology"/>
<dbReference type="NCBIfam" id="TIGR04181">
    <property type="entry name" value="NHT_00031"/>
    <property type="match status" value="1"/>
</dbReference>
<evidence type="ECO:0000313" key="5">
    <source>
        <dbReference type="Proteomes" id="UP000473091"/>
    </source>
</evidence>
<dbReference type="InterPro" id="IPR015424">
    <property type="entry name" value="PyrdxlP-dep_Trfase"/>
</dbReference>
<reference evidence="4 5" key="2">
    <citation type="submission" date="2020-03" db="EMBL/GenBank/DDBJ databases">
        <title>Investigating the evolutionary divergence of the Butyrivibrio group.</title>
        <authorList>
            <person name="Skvortsov T."/>
            <person name="Santos F.G."/>
            <person name="Ting K.S."/>
            <person name="Creevey C.J."/>
        </authorList>
    </citation>
    <scope>NUCLEOTIDE SEQUENCE [LARGE SCALE GENOMIC DNA]</scope>
    <source>
        <strain evidence="4 5">MZ8</strain>
    </source>
</reference>
<comment type="caution">
    <text evidence="4">The sequence shown here is derived from an EMBL/GenBank/DDBJ whole genome shotgun (WGS) entry which is preliminary data.</text>
</comment>
<gene>
    <name evidence="4" type="ORF">F0Q01_10105</name>
</gene>
<organism evidence="4 5">
    <name type="scientific">Pseudobutyrivibrio xylanivorans</name>
    <dbReference type="NCBI Taxonomy" id="185007"/>
    <lineage>
        <taxon>Bacteria</taxon>
        <taxon>Bacillati</taxon>
        <taxon>Bacillota</taxon>
        <taxon>Clostridia</taxon>
        <taxon>Lachnospirales</taxon>
        <taxon>Lachnospiraceae</taxon>
        <taxon>Pseudobutyrivibrio</taxon>
    </lineage>
</organism>
<feature type="modified residue" description="N6-(pyridoxal phosphate)lysine" evidence="2">
    <location>
        <position position="205"/>
    </location>
</feature>
<comment type="similarity">
    <text evidence="3">Belongs to the DegT/DnrJ/EryC1 family.</text>
</comment>
<dbReference type="CDD" id="cd00616">
    <property type="entry name" value="AHBA_syn"/>
    <property type="match status" value="1"/>
</dbReference>
<evidence type="ECO:0000256" key="3">
    <source>
        <dbReference type="RuleBase" id="RU004508"/>
    </source>
</evidence>
<name>A0A6M0LI34_PSEXY</name>